<feature type="transmembrane region" description="Helical" evidence="2">
    <location>
        <begin position="133"/>
        <end position="153"/>
    </location>
</feature>
<proteinExistence type="predicted"/>
<keyword evidence="2" id="KW-0812">Transmembrane</keyword>
<dbReference type="AlphaFoldDB" id="A0A3G8ZJ47"/>
<reference evidence="3 4" key="1">
    <citation type="submission" date="2018-11" db="EMBL/GenBank/DDBJ databases">
        <authorList>
            <person name="Da X."/>
        </authorList>
    </citation>
    <scope>NUCLEOTIDE SEQUENCE [LARGE SCALE GENOMIC DNA]</scope>
    <source>
        <strain evidence="3 4">S14-144</strain>
    </source>
</reference>
<dbReference type="Pfam" id="PF06912">
    <property type="entry name" value="DUF1275"/>
    <property type="match status" value="1"/>
</dbReference>
<gene>
    <name evidence="3" type="ORF">EH165_03590</name>
</gene>
<name>A0A3G8ZJ47_9ACTN</name>
<evidence type="ECO:0000256" key="1">
    <source>
        <dbReference type="SAM" id="MobiDB-lite"/>
    </source>
</evidence>
<feature type="transmembrane region" description="Helical" evidence="2">
    <location>
        <begin position="220"/>
        <end position="240"/>
    </location>
</feature>
<evidence type="ECO:0000313" key="4">
    <source>
        <dbReference type="Proteomes" id="UP000268084"/>
    </source>
</evidence>
<dbReference type="OrthoDB" id="4272751at2"/>
<evidence type="ECO:0000256" key="2">
    <source>
        <dbReference type="SAM" id="Phobius"/>
    </source>
</evidence>
<protein>
    <submittedName>
        <fullName evidence="3">DUF1275 domain-containing protein</fullName>
    </submittedName>
</protein>
<feature type="transmembrane region" description="Helical" evidence="2">
    <location>
        <begin position="57"/>
        <end position="82"/>
    </location>
</feature>
<feature type="region of interest" description="Disordered" evidence="1">
    <location>
        <begin position="1"/>
        <end position="44"/>
    </location>
</feature>
<dbReference type="PANTHER" id="PTHR37314:SF4">
    <property type="entry name" value="UPF0700 TRANSMEMBRANE PROTEIN YOAK"/>
    <property type="match status" value="1"/>
</dbReference>
<dbReference type="EMBL" id="CP034170">
    <property type="protein sequence ID" value="AZI57379.1"/>
    <property type="molecule type" value="Genomic_DNA"/>
</dbReference>
<keyword evidence="2" id="KW-0472">Membrane</keyword>
<dbReference type="InterPro" id="IPR010699">
    <property type="entry name" value="DUF1275"/>
</dbReference>
<keyword evidence="2" id="KW-1133">Transmembrane helix</keyword>
<accession>A0A3G8ZJ47</accession>
<dbReference type="Proteomes" id="UP000268084">
    <property type="component" value="Chromosome"/>
</dbReference>
<feature type="transmembrane region" description="Helical" evidence="2">
    <location>
        <begin position="246"/>
        <end position="265"/>
    </location>
</feature>
<evidence type="ECO:0000313" key="3">
    <source>
        <dbReference type="EMBL" id="AZI57379.1"/>
    </source>
</evidence>
<keyword evidence="4" id="KW-1185">Reference proteome</keyword>
<reference evidence="3 4" key="2">
    <citation type="submission" date="2018-12" db="EMBL/GenBank/DDBJ databases">
        <title>Nakamurella antarcticus sp. nov., isolated from Antarctica South Shetland Islands soil.</title>
        <authorList>
            <person name="Peng F."/>
        </authorList>
    </citation>
    <scope>NUCLEOTIDE SEQUENCE [LARGE SCALE GENOMIC DNA]</scope>
    <source>
        <strain evidence="3 4">S14-144</strain>
    </source>
</reference>
<dbReference type="KEGG" id="nak:EH165_03590"/>
<sequence length="274" mass="28954">MRRRRHGQRDHLRTPLSTGLLSGPRSRPWDAAEGSKFGNTHEKGPAVRRNLRHNRPVLVLLAITSGAVDAIAFLGLGGIFTANMTGNLVLLGLVGRPDYQRSAIHAAAACAAFALGLYLSFRNGRPQPGKPEPGPYPLLVLVALMQSAIWVTWMLESATPNEMTQTIILITSAISMGVQTAASRRIAGHSGITTTFVTGTLTSLIEDAANSRHHATVARIFVIGALSMGALLCSLLLAYAPMFAPALPVLGVVAAIAVSLQRGSAAAELPSEQK</sequence>
<dbReference type="PANTHER" id="PTHR37314">
    <property type="entry name" value="SLR0142 PROTEIN"/>
    <property type="match status" value="1"/>
</dbReference>
<organism evidence="3 4">
    <name type="scientific">Nakamurella antarctica</name>
    <dbReference type="NCBI Taxonomy" id="1902245"/>
    <lineage>
        <taxon>Bacteria</taxon>
        <taxon>Bacillati</taxon>
        <taxon>Actinomycetota</taxon>
        <taxon>Actinomycetes</taxon>
        <taxon>Nakamurellales</taxon>
        <taxon>Nakamurellaceae</taxon>
        <taxon>Nakamurella</taxon>
    </lineage>
</organism>
<feature type="transmembrane region" description="Helical" evidence="2">
    <location>
        <begin position="102"/>
        <end position="121"/>
    </location>
</feature>